<dbReference type="GO" id="GO:0051301">
    <property type="term" value="P:cell division"/>
    <property type="evidence" value="ECO:0007669"/>
    <property type="project" value="UniProtKB-KW"/>
</dbReference>
<evidence type="ECO:0000256" key="4">
    <source>
        <dbReference type="ARBA" id="ARBA00022618"/>
    </source>
</evidence>
<reference evidence="23 24" key="1">
    <citation type="submission" date="2016-08" db="EMBL/GenBank/DDBJ databases">
        <title>Complete Genome Sequence Of The Indigo Reducing Clostridium isatidis DSM15098.</title>
        <authorList>
            <person name="Little G.T."/>
            <person name="Minton N.P."/>
        </authorList>
    </citation>
    <scope>NUCLEOTIDE SEQUENCE [LARGE SCALE GENOMIC DNA]</scope>
    <source>
        <strain evidence="23 24">DSM 15098</strain>
    </source>
</reference>
<dbReference type="NCBIfam" id="TIGR02614">
    <property type="entry name" value="ftsW"/>
    <property type="match status" value="1"/>
</dbReference>
<evidence type="ECO:0000256" key="10">
    <source>
        <dbReference type="ARBA" id="ARBA00022989"/>
    </source>
</evidence>
<keyword evidence="11 22" id="KW-0472">Membrane</keyword>
<dbReference type="GO" id="GO:0032153">
    <property type="term" value="C:cell division site"/>
    <property type="evidence" value="ECO:0007669"/>
    <property type="project" value="TreeGrafter"/>
</dbReference>
<keyword evidence="3" id="KW-1003">Cell membrane</keyword>
<evidence type="ECO:0000256" key="16">
    <source>
        <dbReference type="ARBA" id="ARBA00038053"/>
    </source>
</evidence>
<feature type="transmembrane region" description="Helical" evidence="22">
    <location>
        <begin position="21"/>
        <end position="41"/>
    </location>
</feature>
<comment type="subcellular location">
    <subcellularLocation>
        <location evidence="1">Cell membrane</location>
        <topology evidence="1">Multi-pass membrane protein</topology>
    </subcellularLocation>
</comment>
<name>A0A343JAI7_9CLOT</name>
<dbReference type="KEGG" id="cia:BEN51_03350"/>
<feature type="transmembrane region" description="Helical" evidence="22">
    <location>
        <begin position="199"/>
        <end position="219"/>
    </location>
</feature>
<evidence type="ECO:0000256" key="2">
    <source>
        <dbReference type="ARBA" id="ARBA00004752"/>
    </source>
</evidence>
<evidence type="ECO:0000256" key="9">
    <source>
        <dbReference type="ARBA" id="ARBA00022984"/>
    </source>
</evidence>
<dbReference type="OrthoDB" id="9812661at2"/>
<organism evidence="23 24">
    <name type="scientific">Clostridium isatidis</name>
    <dbReference type="NCBI Taxonomy" id="182773"/>
    <lineage>
        <taxon>Bacteria</taxon>
        <taxon>Bacillati</taxon>
        <taxon>Bacillota</taxon>
        <taxon>Clostridia</taxon>
        <taxon>Eubacteriales</taxon>
        <taxon>Clostridiaceae</taxon>
        <taxon>Clostridium</taxon>
    </lineage>
</organism>
<keyword evidence="4" id="KW-0132">Cell division</keyword>
<keyword evidence="6" id="KW-0808">Transferase</keyword>
<evidence type="ECO:0000313" key="23">
    <source>
        <dbReference type="EMBL" id="ASW42545.1"/>
    </source>
</evidence>
<dbReference type="PANTHER" id="PTHR30474:SF2">
    <property type="entry name" value="PEPTIDOGLYCAN GLYCOSYLTRANSFERASE FTSW-RELATED"/>
    <property type="match status" value="1"/>
</dbReference>
<dbReference type="AlphaFoldDB" id="A0A343JAI7"/>
<evidence type="ECO:0000256" key="8">
    <source>
        <dbReference type="ARBA" id="ARBA00022960"/>
    </source>
</evidence>
<dbReference type="NCBIfam" id="TIGR02615">
    <property type="entry name" value="spoVE"/>
    <property type="match status" value="1"/>
</dbReference>
<evidence type="ECO:0000256" key="5">
    <source>
        <dbReference type="ARBA" id="ARBA00022676"/>
    </source>
</evidence>
<dbReference type="GO" id="GO:0008955">
    <property type="term" value="F:peptidoglycan glycosyltransferase activity"/>
    <property type="evidence" value="ECO:0007669"/>
    <property type="project" value="UniProtKB-EC"/>
</dbReference>
<comment type="function">
    <text evidence="21">Peptidoglycan polymerase that is essential for cell division.</text>
</comment>
<evidence type="ECO:0000313" key="24">
    <source>
        <dbReference type="Proteomes" id="UP000264883"/>
    </source>
</evidence>
<dbReference type="GO" id="GO:0008360">
    <property type="term" value="P:regulation of cell shape"/>
    <property type="evidence" value="ECO:0007669"/>
    <property type="project" value="UniProtKB-KW"/>
</dbReference>
<evidence type="ECO:0000256" key="20">
    <source>
        <dbReference type="ARBA" id="ARBA00049902"/>
    </source>
</evidence>
<evidence type="ECO:0000256" key="15">
    <source>
        <dbReference type="ARBA" id="ARBA00033270"/>
    </source>
</evidence>
<dbReference type="Proteomes" id="UP000264883">
    <property type="component" value="Chromosome"/>
</dbReference>
<feature type="transmembrane region" description="Helical" evidence="22">
    <location>
        <begin position="61"/>
        <end position="82"/>
    </location>
</feature>
<keyword evidence="5" id="KW-0328">Glycosyltransferase</keyword>
<feature type="transmembrane region" description="Helical" evidence="22">
    <location>
        <begin position="348"/>
        <end position="369"/>
    </location>
</feature>
<gene>
    <name evidence="23" type="ORF">BEN51_03350</name>
</gene>
<dbReference type="InterPro" id="IPR013438">
    <property type="entry name" value="SpoVE"/>
</dbReference>
<dbReference type="InterPro" id="IPR001182">
    <property type="entry name" value="FtsW/RodA"/>
</dbReference>
<dbReference type="EC" id="2.4.99.28" evidence="19"/>
<accession>A0A343JAI7</accession>
<dbReference type="RefSeq" id="WP_119864684.1">
    <property type="nucleotide sequence ID" value="NZ_CP016786.1"/>
</dbReference>
<evidence type="ECO:0000256" key="18">
    <source>
        <dbReference type="ARBA" id="ARBA00041418"/>
    </source>
</evidence>
<keyword evidence="9" id="KW-0573">Peptidoglycan synthesis</keyword>
<evidence type="ECO:0000256" key="11">
    <source>
        <dbReference type="ARBA" id="ARBA00023136"/>
    </source>
</evidence>
<keyword evidence="8" id="KW-0133">Cell shape</keyword>
<evidence type="ECO:0000256" key="19">
    <source>
        <dbReference type="ARBA" id="ARBA00044770"/>
    </source>
</evidence>
<keyword evidence="24" id="KW-1185">Reference proteome</keyword>
<keyword evidence="10 22" id="KW-1133">Transmembrane helix</keyword>
<keyword evidence="13" id="KW-0961">Cell wall biogenesis/degradation</keyword>
<evidence type="ECO:0000256" key="17">
    <source>
        <dbReference type="ARBA" id="ARBA00041185"/>
    </source>
</evidence>
<feature type="transmembrane region" description="Helical" evidence="22">
    <location>
        <begin position="119"/>
        <end position="137"/>
    </location>
</feature>
<evidence type="ECO:0000256" key="12">
    <source>
        <dbReference type="ARBA" id="ARBA00023306"/>
    </source>
</evidence>
<keyword evidence="7 22" id="KW-0812">Transmembrane</keyword>
<comment type="similarity">
    <text evidence="16">Belongs to the SEDS family. FtsW subfamily.</text>
</comment>
<feature type="transmembrane region" description="Helical" evidence="22">
    <location>
        <begin position="175"/>
        <end position="192"/>
    </location>
</feature>
<comment type="catalytic activity">
    <reaction evidence="20">
        <text>[GlcNAc-(1-&gt;4)-Mur2Ac(oyl-L-Ala-gamma-D-Glu-L-Lys-D-Ala-D-Ala)](n)-di-trans,octa-cis-undecaprenyl diphosphate + beta-D-GlcNAc-(1-&gt;4)-Mur2Ac(oyl-L-Ala-gamma-D-Glu-L-Lys-D-Ala-D-Ala)-di-trans,octa-cis-undecaprenyl diphosphate = [GlcNAc-(1-&gt;4)-Mur2Ac(oyl-L-Ala-gamma-D-Glu-L-Lys-D-Ala-D-Ala)](n+1)-di-trans,octa-cis-undecaprenyl diphosphate + di-trans,octa-cis-undecaprenyl diphosphate + H(+)</text>
        <dbReference type="Rhea" id="RHEA:23708"/>
        <dbReference type="Rhea" id="RHEA-COMP:9602"/>
        <dbReference type="Rhea" id="RHEA-COMP:9603"/>
        <dbReference type="ChEBI" id="CHEBI:15378"/>
        <dbReference type="ChEBI" id="CHEBI:58405"/>
        <dbReference type="ChEBI" id="CHEBI:60033"/>
        <dbReference type="ChEBI" id="CHEBI:78435"/>
        <dbReference type="EC" id="2.4.99.28"/>
    </reaction>
</comment>
<evidence type="ECO:0000256" key="14">
    <source>
        <dbReference type="ARBA" id="ARBA00032370"/>
    </source>
</evidence>
<keyword evidence="12" id="KW-0131">Cell cycle</keyword>
<dbReference type="GO" id="GO:0015648">
    <property type="term" value="F:lipid-linked peptidoglycan transporter activity"/>
    <property type="evidence" value="ECO:0007669"/>
    <property type="project" value="TreeGrafter"/>
</dbReference>
<evidence type="ECO:0000256" key="1">
    <source>
        <dbReference type="ARBA" id="ARBA00004651"/>
    </source>
</evidence>
<evidence type="ECO:0000256" key="22">
    <source>
        <dbReference type="SAM" id="Phobius"/>
    </source>
</evidence>
<evidence type="ECO:0000256" key="7">
    <source>
        <dbReference type="ARBA" id="ARBA00022692"/>
    </source>
</evidence>
<dbReference type="InterPro" id="IPR013437">
    <property type="entry name" value="FtsW"/>
</dbReference>
<dbReference type="PANTHER" id="PTHR30474">
    <property type="entry name" value="CELL CYCLE PROTEIN"/>
    <property type="match status" value="1"/>
</dbReference>
<dbReference type="Pfam" id="PF01098">
    <property type="entry name" value="FTSW_RODA_SPOVE"/>
    <property type="match status" value="1"/>
</dbReference>
<dbReference type="GO" id="GO:0009252">
    <property type="term" value="P:peptidoglycan biosynthetic process"/>
    <property type="evidence" value="ECO:0007669"/>
    <property type="project" value="UniProtKB-KW"/>
</dbReference>
<evidence type="ECO:0000256" key="21">
    <source>
        <dbReference type="ARBA" id="ARBA00049966"/>
    </source>
</evidence>
<evidence type="ECO:0000256" key="6">
    <source>
        <dbReference type="ARBA" id="ARBA00022679"/>
    </source>
</evidence>
<feature type="transmembrane region" description="Helical" evidence="22">
    <location>
        <begin position="273"/>
        <end position="299"/>
    </location>
</feature>
<dbReference type="GO" id="GO:0005886">
    <property type="term" value="C:plasma membrane"/>
    <property type="evidence" value="ECO:0007669"/>
    <property type="project" value="UniProtKB-SubCell"/>
</dbReference>
<evidence type="ECO:0000256" key="3">
    <source>
        <dbReference type="ARBA" id="ARBA00022475"/>
    </source>
</evidence>
<evidence type="ECO:0000256" key="13">
    <source>
        <dbReference type="ARBA" id="ARBA00023316"/>
    </source>
</evidence>
<protein>
    <recommendedName>
        <fullName evidence="17">Probable peptidoglycan glycosyltransferase FtsW</fullName>
        <ecNumber evidence="19">2.4.99.28</ecNumber>
    </recommendedName>
    <alternativeName>
        <fullName evidence="18">Cell division protein FtsW</fullName>
    </alternativeName>
    <alternativeName>
        <fullName evidence="15">Cell wall polymerase</fullName>
    </alternativeName>
    <alternativeName>
        <fullName evidence="14">Peptidoglycan polymerase</fullName>
    </alternativeName>
</protein>
<feature type="transmembrane region" description="Helical" evidence="22">
    <location>
        <begin position="149"/>
        <end position="169"/>
    </location>
</feature>
<feature type="transmembrane region" description="Helical" evidence="22">
    <location>
        <begin position="311"/>
        <end position="336"/>
    </location>
</feature>
<proteinExistence type="inferred from homology"/>
<dbReference type="GO" id="GO:0071555">
    <property type="term" value="P:cell wall organization"/>
    <property type="evidence" value="ECO:0007669"/>
    <property type="project" value="UniProtKB-KW"/>
</dbReference>
<dbReference type="EMBL" id="CP016786">
    <property type="protein sequence ID" value="ASW42545.1"/>
    <property type="molecule type" value="Genomic_DNA"/>
</dbReference>
<feature type="transmembrane region" description="Helical" evidence="22">
    <location>
        <begin position="89"/>
        <end position="107"/>
    </location>
</feature>
<comment type="pathway">
    <text evidence="2">Cell wall biogenesis; peptidoglycan biosynthesis.</text>
</comment>
<sequence>MDKKRKINSKKKKNNMKNIDYGLLCVIFLLLFVGIIMVYSSSSYYALYEKNSPEYFFFKEILWTGVGICAMLFTMAIDYHYYKKITGQMFIITLIFLVLVLFIGAEVNGARRWIRLGPLSFQPSELAKYVLVIYLAKQLDRKNSNINKFFKGVVLYLGISAVFAGLVLLEKNLSITAIIMIVAVIMVFVGGAKVSHLLPIFPAGLLAGVALIFVAPYRLKRLTSFMNPWADPSGDSYQLIQSIYALGSGGLFGVGLGNSRQKALFMPEPHNDFIFAILGEEFGFIGCILVILLFMYLIYKGVYVAVKAKDNYGFLLATGIVSIISIQAVINIAVVSGSMPVTGVPLPLISYGGTSLVINLLALGILLNISRQSKNAK</sequence>